<dbReference type="InterPro" id="IPR052048">
    <property type="entry name" value="ST_Response_Regulator"/>
</dbReference>
<dbReference type="InterPro" id="IPR013972">
    <property type="entry name" value="YcbB"/>
</dbReference>
<feature type="domain" description="Response regulatory" evidence="4">
    <location>
        <begin position="2"/>
        <end position="118"/>
    </location>
</feature>
<dbReference type="Gene3D" id="3.40.50.2300">
    <property type="match status" value="1"/>
</dbReference>
<comment type="function">
    <text evidence="2">May play the central regulatory role in sporulation. It may be an element of the effector pathway responsible for the activation of sporulation genes in response to nutritional stress. Spo0A may act in concert with spo0H (a sigma factor) to control the expression of some genes that are critical to the sporulation process.</text>
</comment>
<reference evidence="6" key="1">
    <citation type="journal article" date="2023" name="Int. J. Syst. Evol. Microbiol.">
        <title>Claveliimonas bilis gen. nov., sp. nov., deoxycholic acid-producing bacteria isolated from human faeces, and reclassification of Sellimonas monacensis Zenner et al. 2021 as Claveliimonas monacensis comb. nov.</title>
        <authorList>
            <person name="Hisatomi A."/>
            <person name="Kastawa N.W.E.P.G."/>
            <person name="Song I."/>
            <person name="Ohkuma M."/>
            <person name="Fukiya S."/>
            <person name="Sakamoto M."/>
        </authorList>
    </citation>
    <scope>NUCLEOTIDE SEQUENCE [LARGE SCALE GENOMIC DNA]</scope>
    <source>
        <strain evidence="6">12BBH14</strain>
    </source>
</reference>
<keyword evidence="3" id="KW-0597">Phosphoprotein</keyword>
<proteinExistence type="predicted"/>
<evidence type="ECO:0000256" key="2">
    <source>
        <dbReference type="ARBA" id="ARBA00024867"/>
    </source>
</evidence>
<dbReference type="InterPro" id="IPR001789">
    <property type="entry name" value="Sig_transdc_resp-reg_receiver"/>
</dbReference>
<dbReference type="Pfam" id="PF08664">
    <property type="entry name" value="YcbB"/>
    <property type="match status" value="1"/>
</dbReference>
<dbReference type="PROSITE" id="PS50110">
    <property type="entry name" value="RESPONSE_REGULATORY"/>
    <property type="match status" value="1"/>
</dbReference>
<dbReference type="PANTHER" id="PTHR43228">
    <property type="entry name" value="TWO-COMPONENT RESPONSE REGULATOR"/>
    <property type="match status" value="1"/>
</dbReference>
<dbReference type="Proteomes" id="UP001305815">
    <property type="component" value="Chromosome"/>
</dbReference>
<accession>A0ABN6YWB6</accession>
<dbReference type="RefSeq" id="WP_230106687.1">
    <property type="nucleotide sequence ID" value="NZ_AP024845.1"/>
</dbReference>
<dbReference type="PANTHER" id="PTHR43228:SF8">
    <property type="entry name" value="TRANSCRIPTIONAL REGULATORY PROTEIN GLNL"/>
    <property type="match status" value="1"/>
</dbReference>
<dbReference type="SMART" id="SM00448">
    <property type="entry name" value="REC"/>
    <property type="match status" value="1"/>
</dbReference>
<protein>
    <recommendedName>
        <fullName evidence="1">Stage 0 sporulation protein A homolog</fullName>
    </recommendedName>
</protein>
<evidence type="ECO:0000256" key="1">
    <source>
        <dbReference type="ARBA" id="ARBA00018672"/>
    </source>
</evidence>
<evidence type="ECO:0000259" key="4">
    <source>
        <dbReference type="PROSITE" id="PS50110"/>
    </source>
</evidence>
<gene>
    <name evidence="5" type="ORF">Lac1_11080</name>
</gene>
<dbReference type="EMBL" id="AP027742">
    <property type="protein sequence ID" value="BDZ76925.1"/>
    <property type="molecule type" value="Genomic_DNA"/>
</dbReference>
<evidence type="ECO:0000256" key="3">
    <source>
        <dbReference type="PROSITE-ProRule" id="PRU00169"/>
    </source>
</evidence>
<name>A0ABN6YWB6_9FIRM</name>
<dbReference type="Pfam" id="PF00072">
    <property type="entry name" value="Response_reg"/>
    <property type="match status" value="1"/>
</dbReference>
<keyword evidence="6" id="KW-1185">Reference proteome</keyword>
<evidence type="ECO:0000313" key="5">
    <source>
        <dbReference type="EMBL" id="BDZ76925.1"/>
    </source>
</evidence>
<sequence>MKFYLIDDDRNILNVLKRIITDRGLGTICGCAQNGRDGLEDFEREKPDIVIVDVLMPEMDGISLVQKAKPLLPNTAFIMLSQVSSKDMIASAYEAGAEFFIQKPVNSVEVENVIRKVQDSLNMQRTMQKVQNIFMTDMNAPMGENLAATGNDLISQEAVASIKTILQRLGIIGDTGSKDILAITEYLISHHEQMEETTLSELCGKFSSSPKSMEQRIRRAANAGLVNLAHLGIEDYGNDIFVEYSNTLYNFEQVRREMDFIRGKGEKHGNVKIKNFLNALVSYSMERREYLL</sequence>
<dbReference type="SUPFAM" id="SSF52172">
    <property type="entry name" value="CheY-like"/>
    <property type="match status" value="1"/>
</dbReference>
<evidence type="ECO:0000313" key="6">
    <source>
        <dbReference type="Proteomes" id="UP001305815"/>
    </source>
</evidence>
<feature type="modified residue" description="4-aspartylphosphate" evidence="3">
    <location>
        <position position="53"/>
    </location>
</feature>
<organism evidence="5 6">
    <name type="scientific">Claveliimonas bilis</name>
    <dbReference type="NCBI Taxonomy" id="3028070"/>
    <lineage>
        <taxon>Bacteria</taxon>
        <taxon>Bacillati</taxon>
        <taxon>Bacillota</taxon>
        <taxon>Clostridia</taxon>
        <taxon>Lachnospirales</taxon>
        <taxon>Lachnospiraceae</taxon>
        <taxon>Claveliimonas</taxon>
    </lineage>
</organism>
<dbReference type="InterPro" id="IPR011006">
    <property type="entry name" value="CheY-like_superfamily"/>
</dbReference>